<dbReference type="SUPFAM" id="SSF48498">
    <property type="entry name" value="Tetracyclin repressor-like, C-terminal domain"/>
    <property type="match status" value="1"/>
</dbReference>
<name>A0A9D1DA66_9FIRM</name>
<evidence type="ECO:0000313" key="2">
    <source>
        <dbReference type="Proteomes" id="UP000886757"/>
    </source>
</evidence>
<proteinExistence type="predicted"/>
<accession>A0A9D1DA66</accession>
<dbReference type="Gene3D" id="1.10.357.10">
    <property type="entry name" value="Tetracycline Repressor, domain 2"/>
    <property type="match status" value="1"/>
</dbReference>
<comment type="caution">
    <text evidence="1">The sequence shown here is derived from an EMBL/GenBank/DDBJ whole genome shotgun (WGS) entry which is preliminary data.</text>
</comment>
<sequence length="97" mass="11732">VMFQCPAHLKDRVKEREGKFQAFNRRHFYNILSHTKLRDGVGQEQAMEYFRIFQEMFNGYHRRYLERGEEIEYRAGMHEEKLAGMVEVLLYGIAEKE</sequence>
<dbReference type="Proteomes" id="UP000886757">
    <property type="component" value="Unassembled WGS sequence"/>
</dbReference>
<feature type="non-terminal residue" evidence="1">
    <location>
        <position position="1"/>
    </location>
</feature>
<dbReference type="EMBL" id="DVGK01000146">
    <property type="protein sequence ID" value="HIR14744.1"/>
    <property type="molecule type" value="Genomic_DNA"/>
</dbReference>
<organism evidence="1 2">
    <name type="scientific">Candidatus Choladousia intestinavium</name>
    <dbReference type="NCBI Taxonomy" id="2840727"/>
    <lineage>
        <taxon>Bacteria</taxon>
        <taxon>Bacillati</taxon>
        <taxon>Bacillota</taxon>
        <taxon>Clostridia</taxon>
        <taxon>Lachnospirales</taxon>
        <taxon>Lachnospiraceae</taxon>
        <taxon>Lachnospiraceae incertae sedis</taxon>
        <taxon>Candidatus Choladousia</taxon>
    </lineage>
</organism>
<dbReference type="InterPro" id="IPR036271">
    <property type="entry name" value="Tet_transcr_reg_TetR-rel_C_sf"/>
</dbReference>
<reference evidence="1" key="1">
    <citation type="submission" date="2020-10" db="EMBL/GenBank/DDBJ databases">
        <authorList>
            <person name="Gilroy R."/>
        </authorList>
    </citation>
    <scope>NUCLEOTIDE SEQUENCE</scope>
    <source>
        <strain evidence="1">ChiSjej4B22-8148</strain>
    </source>
</reference>
<evidence type="ECO:0000313" key="1">
    <source>
        <dbReference type="EMBL" id="HIR14744.1"/>
    </source>
</evidence>
<protein>
    <submittedName>
        <fullName evidence="1">Uncharacterized protein</fullName>
    </submittedName>
</protein>
<reference evidence="1" key="2">
    <citation type="journal article" date="2021" name="PeerJ">
        <title>Extensive microbial diversity within the chicken gut microbiome revealed by metagenomics and culture.</title>
        <authorList>
            <person name="Gilroy R."/>
            <person name="Ravi A."/>
            <person name="Getino M."/>
            <person name="Pursley I."/>
            <person name="Horton D.L."/>
            <person name="Alikhan N.F."/>
            <person name="Baker D."/>
            <person name="Gharbi K."/>
            <person name="Hall N."/>
            <person name="Watson M."/>
            <person name="Adriaenssens E.M."/>
            <person name="Foster-Nyarko E."/>
            <person name="Jarju S."/>
            <person name="Secka A."/>
            <person name="Antonio M."/>
            <person name="Oren A."/>
            <person name="Chaudhuri R.R."/>
            <person name="La Ragione R."/>
            <person name="Hildebrand F."/>
            <person name="Pallen M.J."/>
        </authorList>
    </citation>
    <scope>NUCLEOTIDE SEQUENCE</scope>
    <source>
        <strain evidence="1">ChiSjej4B22-8148</strain>
    </source>
</reference>
<gene>
    <name evidence="1" type="ORF">IAB31_12570</name>
</gene>
<dbReference type="AlphaFoldDB" id="A0A9D1DA66"/>